<dbReference type="EMBL" id="LQZT01000049">
    <property type="protein sequence ID" value="OCW55841.1"/>
    <property type="molecule type" value="Genomic_DNA"/>
</dbReference>
<comment type="caution">
    <text evidence="7">The sequence shown here is derived from an EMBL/GenBank/DDBJ whole genome shotgun (WGS) entry which is preliminary data.</text>
</comment>
<feature type="transmembrane region" description="Helical" evidence="5">
    <location>
        <begin position="206"/>
        <end position="229"/>
    </location>
</feature>
<sequence>MLSIVTLIAGLVLLVFAGDYLVRGAVALAEKLSIDPLIIGLTVVAFGTSAPELFVSLQAAFDGVSGIAIGNIVGSNIANVLLVLGAPALLSSIRCREDGLGVSLVMMMVLTLVLMVMMWFEPLSRLDGTILMVLIGGYLVWQIRVARRHQMADVPDYHDEVDGLPQGTWKTLLFIGGGLVGLPVGAWLTVEGASHIARMLGATETAIGLTIVAVGTSLPELVTSVMAAWRKSGAVMIGNVVGSNIFNIGLILGGTSVILPLDVDQRIISIDMWVMFACGLLLLALAHWNLPLRKLGGTAMLVAFAIYIVSIF</sequence>
<accession>A0A1C1YQJ5</accession>
<feature type="transmembrane region" description="Helical" evidence="5">
    <location>
        <begin position="102"/>
        <end position="120"/>
    </location>
</feature>
<name>A0A1C1YQJ5_9HYPH</name>
<dbReference type="GO" id="GO:0008273">
    <property type="term" value="F:calcium, potassium:sodium antiporter activity"/>
    <property type="evidence" value="ECO:0007669"/>
    <property type="project" value="TreeGrafter"/>
</dbReference>
<dbReference type="NCBIfam" id="TIGR00367">
    <property type="entry name" value="calcium/sodium antiporter"/>
    <property type="match status" value="1"/>
</dbReference>
<gene>
    <name evidence="7" type="ORF">AWJ14_15310</name>
</gene>
<organism evidence="7 8">
    <name type="scientific">Hoeflea olei</name>
    <dbReference type="NCBI Taxonomy" id="1480615"/>
    <lineage>
        <taxon>Bacteria</taxon>
        <taxon>Pseudomonadati</taxon>
        <taxon>Pseudomonadota</taxon>
        <taxon>Alphaproteobacteria</taxon>
        <taxon>Hyphomicrobiales</taxon>
        <taxon>Rhizobiaceae</taxon>
        <taxon>Hoeflea</taxon>
    </lineage>
</organism>
<dbReference type="Gene3D" id="1.20.1420.30">
    <property type="entry name" value="NCX, central ion-binding region"/>
    <property type="match status" value="1"/>
</dbReference>
<evidence type="ECO:0000313" key="7">
    <source>
        <dbReference type="EMBL" id="OCW55841.1"/>
    </source>
</evidence>
<comment type="subcellular location">
    <subcellularLocation>
        <location evidence="1">Membrane</location>
        <topology evidence="1">Multi-pass membrane protein</topology>
    </subcellularLocation>
</comment>
<dbReference type="GO" id="GO:0006874">
    <property type="term" value="P:intracellular calcium ion homeostasis"/>
    <property type="evidence" value="ECO:0007669"/>
    <property type="project" value="TreeGrafter"/>
</dbReference>
<feature type="transmembrane region" description="Helical" evidence="5">
    <location>
        <begin position="267"/>
        <end position="288"/>
    </location>
</feature>
<keyword evidence="3 5" id="KW-1133">Transmembrane helix</keyword>
<feature type="transmembrane region" description="Helical" evidence="5">
    <location>
        <begin position="67"/>
        <end position="90"/>
    </location>
</feature>
<dbReference type="STRING" id="1480615.AWJ14_15310"/>
<dbReference type="Proteomes" id="UP000094795">
    <property type="component" value="Unassembled WGS sequence"/>
</dbReference>
<feature type="transmembrane region" description="Helical" evidence="5">
    <location>
        <begin position="241"/>
        <end position="261"/>
    </location>
</feature>
<dbReference type="Pfam" id="PF01699">
    <property type="entry name" value="Na_Ca_ex"/>
    <property type="match status" value="2"/>
</dbReference>
<evidence type="ECO:0000259" key="6">
    <source>
        <dbReference type="Pfam" id="PF01699"/>
    </source>
</evidence>
<keyword evidence="2 5" id="KW-0812">Transmembrane</keyword>
<dbReference type="PANTHER" id="PTHR10846:SF8">
    <property type="entry name" value="INNER MEMBRANE PROTEIN YRBG"/>
    <property type="match status" value="1"/>
</dbReference>
<evidence type="ECO:0000256" key="1">
    <source>
        <dbReference type="ARBA" id="ARBA00004141"/>
    </source>
</evidence>
<reference evidence="7 8" key="1">
    <citation type="submission" date="2015-12" db="EMBL/GenBank/DDBJ databases">
        <authorList>
            <person name="Shamseldin A."/>
            <person name="Moawad H."/>
            <person name="Abd El-Rahim W.M."/>
            <person name="Sadowsky M.J."/>
        </authorList>
    </citation>
    <scope>NUCLEOTIDE SEQUENCE [LARGE SCALE GENOMIC DNA]</scope>
    <source>
        <strain evidence="7 8">JC234</strain>
    </source>
</reference>
<proteinExistence type="predicted"/>
<dbReference type="InterPro" id="IPR004481">
    <property type="entry name" value="K/Na/Ca-exchanger"/>
</dbReference>
<evidence type="ECO:0000256" key="2">
    <source>
        <dbReference type="ARBA" id="ARBA00022692"/>
    </source>
</evidence>
<feature type="transmembrane region" description="Helical" evidence="5">
    <location>
        <begin position="167"/>
        <end position="186"/>
    </location>
</feature>
<keyword evidence="4 5" id="KW-0472">Membrane</keyword>
<feature type="transmembrane region" description="Helical" evidence="5">
    <location>
        <begin position="295"/>
        <end position="311"/>
    </location>
</feature>
<dbReference type="InterPro" id="IPR004837">
    <property type="entry name" value="NaCa_Exmemb"/>
</dbReference>
<dbReference type="AlphaFoldDB" id="A0A1C1YQJ5"/>
<feature type="domain" description="Sodium/calcium exchanger membrane region" evidence="6">
    <location>
        <begin position="172"/>
        <end position="310"/>
    </location>
</feature>
<dbReference type="PANTHER" id="PTHR10846">
    <property type="entry name" value="SODIUM/POTASSIUM/CALCIUM EXCHANGER"/>
    <property type="match status" value="1"/>
</dbReference>
<evidence type="ECO:0000313" key="8">
    <source>
        <dbReference type="Proteomes" id="UP000094795"/>
    </source>
</evidence>
<dbReference type="RefSeq" id="WP_066184102.1">
    <property type="nucleotide sequence ID" value="NZ_LQZT01000049.1"/>
</dbReference>
<dbReference type="OrthoDB" id="9794225at2"/>
<feature type="domain" description="Sodium/calcium exchanger membrane region" evidence="6">
    <location>
        <begin position="3"/>
        <end position="143"/>
    </location>
</feature>
<protein>
    <submittedName>
        <fullName evidence="7">Sodium:proton exchanger</fullName>
    </submittedName>
</protein>
<dbReference type="GO" id="GO:0005262">
    <property type="term" value="F:calcium channel activity"/>
    <property type="evidence" value="ECO:0007669"/>
    <property type="project" value="TreeGrafter"/>
</dbReference>
<evidence type="ECO:0000256" key="3">
    <source>
        <dbReference type="ARBA" id="ARBA00022989"/>
    </source>
</evidence>
<keyword evidence="8" id="KW-1185">Reference proteome</keyword>
<dbReference type="GO" id="GO:0005886">
    <property type="term" value="C:plasma membrane"/>
    <property type="evidence" value="ECO:0007669"/>
    <property type="project" value="TreeGrafter"/>
</dbReference>
<evidence type="ECO:0000256" key="4">
    <source>
        <dbReference type="ARBA" id="ARBA00023136"/>
    </source>
</evidence>
<dbReference type="InterPro" id="IPR044880">
    <property type="entry name" value="NCX_ion-bd_dom_sf"/>
</dbReference>
<evidence type="ECO:0000256" key="5">
    <source>
        <dbReference type="SAM" id="Phobius"/>
    </source>
</evidence>
<feature type="transmembrane region" description="Helical" evidence="5">
    <location>
        <begin position="126"/>
        <end position="146"/>
    </location>
</feature>